<dbReference type="Pfam" id="PF18950">
    <property type="entry name" value="DUF5694"/>
    <property type="match status" value="1"/>
</dbReference>
<comment type="caution">
    <text evidence="1">The sequence shown here is derived from an EMBL/GenBank/DDBJ whole genome shotgun (WGS) entry which is preliminary data.</text>
</comment>
<organism evidence="1 2">
    <name type="scientific">Paenibacillus albiflavus</name>
    <dbReference type="NCBI Taxonomy" id="2545760"/>
    <lineage>
        <taxon>Bacteria</taxon>
        <taxon>Bacillati</taxon>
        <taxon>Bacillota</taxon>
        <taxon>Bacilli</taxon>
        <taxon>Bacillales</taxon>
        <taxon>Paenibacillaceae</taxon>
        <taxon>Paenibacillus</taxon>
    </lineage>
</organism>
<dbReference type="OrthoDB" id="2080342at2"/>
<evidence type="ECO:0000313" key="1">
    <source>
        <dbReference type="EMBL" id="TCZ77468.1"/>
    </source>
</evidence>
<gene>
    <name evidence="1" type="ORF">E0485_10780</name>
</gene>
<sequence length="224" mass="26240">MTETEDVLSDKRQNEMNEVVNYLKKFEPTKVALEVLPKYEEKVNQNYNSYQKGDFSLSSNEIHQIGYRLAKECNLDKIYAVDWNDNLDDVPDIGQLAENNQSDAYDEALKIGHEIISQAKEYYLHHSIKEYLLWYNEKENITKGQEFYMKLALVGSESNPIGAIWTAKYWYYRNLLIYKNLVNLISSKEERIFVLYGAGHLYLLLQFLKDSGLFNVEVASDYLK</sequence>
<dbReference type="Proteomes" id="UP000295418">
    <property type="component" value="Unassembled WGS sequence"/>
</dbReference>
<accession>A0A4R4EH25</accession>
<dbReference type="EMBL" id="SKFG01000009">
    <property type="protein sequence ID" value="TCZ77468.1"/>
    <property type="molecule type" value="Genomic_DNA"/>
</dbReference>
<name>A0A4R4EH25_9BACL</name>
<keyword evidence="2" id="KW-1185">Reference proteome</keyword>
<dbReference type="InterPro" id="IPR043749">
    <property type="entry name" value="DUF5694"/>
</dbReference>
<evidence type="ECO:0000313" key="2">
    <source>
        <dbReference type="Proteomes" id="UP000295418"/>
    </source>
</evidence>
<reference evidence="1 2" key="1">
    <citation type="submission" date="2019-03" db="EMBL/GenBank/DDBJ databases">
        <authorList>
            <person name="Kim M.K.M."/>
        </authorList>
    </citation>
    <scope>NUCLEOTIDE SEQUENCE [LARGE SCALE GENOMIC DNA]</scope>
    <source>
        <strain evidence="1 2">18JY21-1</strain>
    </source>
</reference>
<dbReference type="AlphaFoldDB" id="A0A4R4EH25"/>
<proteinExistence type="predicted"/>
<protein>
    <submittedName>
        <fullName evidence="1">Uncharacterized protein</fullName>
    </submittedName>
</protein>
<dbReference type="RefSeq" id="WP_132418039.1">
    <property type="nucleotide sequence ID" value="NZ_SKFG01000009.1"/>
</dbReference>